<evidence type="ECO:0000259" key="2">
    <source>
        <dbReference type="Pfam" id="PF00665"/>
    </source>
</evidence>
<geneLocation type="plasmid" evidence="3">
    <name>p-HB236076</name>
</geneLocation>
<evidence type="ECO:0000256" key="1">
    <source>
        <dbReference type="SAM" id="Phobius"/>
    </source>
</evidence>
<dbReference type="KEGG" id="vih:AB0763_16040"/>
<gene>
    <name evidence="3" type="ORF">AB0763_16040</name>
</gene>
<feature type="domain" description="Integrase catalytic" evidence="2">
    <location>
        <begin position="12"/>
        <end position="82"/>
    </location>
</feature>
<keyword evidence="3" id="KW-0614">Plasmid</keyword>
<sequence>MLNRQFEVEILNQWLVSDITYIHIHDGFLFLSVVMGWYTRKIVRWSMSERMIEYLVLSALTMIYWKRKPESAVHLHFDQGSQDSRRE</sequence>
<dbReference type="InterPro" id="IPR012337">
    <property type="entry name" value="RNaseH-like_sf"/>
</dbReference>
<dbReference type="Pfam" id="PF00665">
    <property type="entry name" value="rve"/>
    <property type="match status" value="1"/>
</dbReference>
<dbReference type="AlphaFoldDB" id="A0AB39HIK2"/>
<accession>A0AB39HIK2</accession>
<organism evidence="3">
    <name type="scientific">Vibrio sp. HB236076</name>
    <dbReference type="NCBI Taxonomy" id="3232307"/>
    <lineage>
        <taxon>Bacteria</taxon>
        <taxon>Pseudomonadati</taxon>
        <taxon>Pseudomonadota</taxon>
        <taxon>Gammaproteobacteria</taxon>
        <taxon>Vibrionales</taxon>
        <taxon>Vibrionaceae</taxon>
        <taxon>Vibrio</taxon>
    </lineage>
</organism>
<keyword evidence="1" id="KW-0472">Membrane</keyword>
<dbReference type="InterPro" id="IPR001584">
    <property type="entry name" value="Integrase_cat-core"/>
</dbReference>
<dbReference type="GO" id="GO:0015074">
    <property type="term" value="P:DNA integration"/>
    <property type="evidence" value="ECO:0007669"/>
    <property type="project" value="InterPro"/>
</dbReference>
<dbReference type="EMBL" id="CP162602">
    <property type="protein sequence ID" value="XDK26552.1"/>
    <property type="molecule type" value="Genomic_DNA"/>
</dbReference>
<protein>
    <submittedName>
        <fullName evidence="3">DDE-type integrase/transposase/recombinase</fullName>
    </submittedName>
</protein>
<feature type="transmembrane region" description="Helical" evidence="1">
    <location>
        <begin position="20"/>
        <end position="39"/>
    </location>
</feature>
<dbReference type="InterPro" id="IPR050900">
    <property type="entry name" value="Transposase_IS3/IS150/IS904"/>
</dbReference>
<dbReference type="PANTHER" id="PTHR46889">
    <property type="entry name" value="TRANSPOSASE INSF FOR INSERTION SEQUENCE IS3B-RELATED"/>
    <property type="match status" value="1"/>
</dbReference>
<dbReference type="RefSeq" id="WP_368644146.1">
    <property type="nucleotide sequence ID" value="NZ_CP162602.1"/>
</dbReference>
<dbReference type="SUPFAM" id="SSF53098">
    <property type="entry name" value="Ribonuclease H-like"/>
    <property type="match status" value="1"/>
</dbReference>
<evidence type="ECO:0000313" key="3">
    <source>
        <dbReference type="EMBL" id="XDK26552.1"/>
    </source>
</evidence>
<keyword evidence="1" id="KW-0812">Transmembrane</keyword>
<reference evidence="3" key="1">
    <citation type="submission" date="2024-07" db="EMBL/GenBank/DDBJ databases">
        <title>Genome Analysis of a Potential Novel Vibrio Species Secreting pH- and Thermo-stable Alginate Lyase and its Application in Producing Alginate Oligosaccharides.</title>
        <authorList>
            <person name="Huang H."/>
            <person name="Bao K."/>
        </authorList>
    </citation>
    <scope>NUCLEOTIDE SEQUENCE</scope>
    <source>
        <strain evidence="3">HB236076</strain>
        <plasmid evidence="3">p-HB236076</plasmid>
    </source>
</reference>
<keyword evidence="1" id="KW-1133">Transmembrane helix</keyword>
<proteinExistence type="predicted"/>
<name>A0AB39HIK2_9VIBR</name>